<dbReference type="Pfam" id="PF00905">
    <property type="entry name" value="Transpeptidase"/>
    <property type="match status" value="1"/>
</dbReference>
<evidence type="ECO:0000259" key="18">
    <source>
        <dbReference type="Pfam" id="PF00912"/>
    </source>
</evidence>
<evidence type="ECO:0000256" key="5">
    <source>
        <dbReference type="ARBA" id="ARBA00022679"/>
    </source>
</evidence>
<evidence type="ECO:0000256" key="10">
    <source>
        <dbReference type="ARBA" id="ARBA00022989"/>
    </source>
</evidence>
<proteinExistence type="predicted"/>
<keyword evidence="10" id="KW-1133">Transmembrane helix</keyword>
<dbReference type="EMBL" id="JBHUEM010000055">
    <property type="protein sequence ID" value="MFD1739488.1"/>
    <property type="molecule type" value="Genomic_DNA"/>
</dbReference>
<keyword evidence="9" id="KW-0573">Peptidoglycan synthesis</keyword>
<comment type="catalytic activity">
    <reaction evidence="14">
        <text>Preferential cleavage: (Ac)2-L-Lys-D-Ala-|-D-Ala. Also transpeptidation of peptidyl-alanyl moieties that are N-acyl substituents of D-alanine.</text>
        <dbReference type="EC" id="3.4.16.4"/>
    </reaction>
</comment>
<evidence type="ECO:0000256" key="3">
    <source>
        <dbReference type="ARBA" id="ARBA00022670"/>
    </source>
</evidence>
<dbReference type="RefSeq" id="WP_377930728.1">
    <property type="nucleotide sequence ID" value="NZ_JBHUEM010000055.1"/>
</dbReference>
<evidence type="ECO:0000256" key="12">
    <source>
        <dbReference type="ARBA" id="ARBA00023268"/>
    </source>
</evidence>
<name>A0ABW4LWM0_9BACI</name>
<comment type="catalytic activity">
    <reaction evidence="15">
        <text>[GlcNAc-(1-&gt;4)-Mur2Ac(oyl-L-Ala-gamma-D-Glu-L-Lys-D-Ala-D-Ala)](n)-di-trans,octa-cis-undecaprenyl diphosphate + beta-D-GlcNAc-(1-&gt;4)-Mur2Ac(oyl-L-Ala-gamma-D-Glu-L-Lys-D-Ala-D-Ala)-di-trans,octa-cis-undecaprenyl diphosphate = [GlcNAc-(1-&gt;4)-Mur2Ac(oyl-L-Ala-gamma-D-Glu-L-Lys-D-Ala-D-Ala)](n+1)-di-trans,octa-cis-undecaprenyl diphosphate + di-trans,octa-cis-undecaprenyl diphosphate + H(+)</text>
        <dbReference type="Rhea" id="RHEA:23708"/>
        <dbReference type="Rhea" id="RHEA-COMP:9602"/>
        <dbReference type="Rhea" id="RHEA-COMP:9603"/>
        <dbReference type="ChEBI" id="CHEBI:15378"/>
        <dbReference type="ChEBI" id="CHEBI:58405"/>
        <dbReference type="ChEBI" id="CHEBI:60033"/>
        <dbReference type="ChEBI" id="CHEBI:78435"/>
        <dbReference type="EC" id="2.4.99.28"/>
    </reaction>
</comment>
<evidence type="ECO:0000256" key="9">
    <source>
        <dbReference type="ARBA" id="ARBA00022984"/>
    </source>
</evidence>
<evidence type="ECO:0000256" key="6">
    <source>
        <dbReference type="ARBA" id="ARBA00022692"/>
    </source>
</evidence>
<dbReference type="SUPFAM" id="SSF53955">
    <property type="entry name" value="Lysozyme-like"/>
    <property type="match status" value="1"/>
</dbReference>
<keyword evidence="12" id="KW-0511">Multifunctional enzyme</keyword>
<feature type="domain" description="Penicillin-binding protein transpeptidase" evidence="17">
    <location>
        <begin position="290"/>
        <end position="567"/>
    </location>
</feature>
<feature type="region of interest" description="Disordered" evidence="16">
    <location>
        <begin position="587"/>
        <end position="632"/>
    </location>
</feature>
<reference evidence="20" key="1">
    <citation type="journal article" date="2019" name="Int. J. Syst. Evol. Microbiol.">
        <title>The Global Catalogue of Microorganisms (GCM) 10K type strain sequencing project: providing services to taxonomists for standard genome sequencing and annotation.</title>
        <authorList>
            <consortium name="The Broad Institute Genomics Platform"/>
            <consortium name="The Broad Institute Genome Sequencing Center for Infectious Disease"/>
            <person name="Wu L."/>
            <person name="Ma J."/>
        </authorList>
    </citation>
    <scope>NUCLEOTIDE SEQUENCE [LARGE SCALE GENOMIC DNA]</scope>
    <source>
        <strain evidence="20">CCUG 49339</strain>
    </source>
</reference>
<feature type="compositionally biased region" description="Basic and acidic residues" evidence="16">
    <location>
        <begin position="587"/>
        <end position="616"/>
    </location>
</feature>
<dbReference type="NCBIfam" id="TIGR02074">
    <property type="entry name" value="PBP_1a_fam"/>
    <property type="match status" value="1"/>
</dbReference>
<accession>A0ABW4LWM0</accession>
<keyword evidence="1" id="KW-1003">Cell membrane</keyword>
<keyword evidence="13" id="KW-0961">Cell wall biogenesis/degradation</keyword>
<dbReference type="InterPro" id="IPR001264">
    <property type="entry name" value="Glyco_trans_51"/>
</dbReference>
<dbReference type="SUPFAM" id="SSF56601">
    <property type="entry name" value="beta-lactamase/transpeptidase-like"/>
    <property type="match status" value="1"/>
</dbReference>
<gene>
    <name evidence="19" type="ORF">ACFSCX_23690</name>
</gene>
<dbReference type="InterPro" id="IPR001460">
    <property type="entry name" value="PCN-bd_Tpept"/>
</dbReference>
<evidence type="ECO:0000313" key="19">
    <source>
        <dbReference type="EMBL" id="MFD1739488.1"/>
    </source>
</evidence>
<protein>
    <submittedName>
        <fullName evidence="19">Transglycosylase domain-containing protein</fullName>
        <ecNumber evidence="19">2.4.-.-</ecNumber>
    </submittedName>
</protein>
<evidence type="ECO:0000256" key="7">
    <source>
        <dbReference type="ARBA" id="ARBA00022801"/>
    </source>
</evidence>
<dbReference type="Gene3D" id="1.10.3810.10">
    <property type="entry name" value="Biosynthetic peptidoglycan transglycosylase-like"/>
    <property type="match status" value="1"/>
</dbReference>
<keyword evidence="8" id="KW-0133">Cell shape</keyword>
<dbReference type="GO" id="GO:0016757">
    <property type="term" value="F:glycosyltransferase activity"/>
    <property type="evidence" value="ECO:0007669"/>
    <property type="project" value="UniProtKB-KW"/>
</dbReference>
<evidence type="ECO:0000256" key="13">
    <source>
        <dbReference type="ARBA" id="ARBA00023316"/>
    </source>
</evidence>
<keyword evidence="4 19" id="KW-0328">Glycosyltransferase</keyword>
<evidence type="ECO:0000256" key="14">
    <source>
        <dbReference type="ARBA" id="ARBA00034000"/>
    </source>
</evidence>
<comment type="caution">
    <text evidence="19">The sequence shown here is derived from an EMBL/GenBank/DDBJ whole genome shotgun (WGS) entry which is preliminary data.</text>
</comment>
<evidence type="ECO:0000256" key="8">
    <source>
        <dbReference type="ARBA" id="ARBA00022960"/>
    </source>
</evidence>
<sequence>MSKLENPEPQPTLIFDRNGELASKVSNSKIEGVSLEEVSEHVINAVISTEDQRFFKHNGIDMIGIARAFLRNTIEGEVVAGGSTITQQLSKNAFLNQERTYSRKFKELILSMKIERTYSKDEILERYINQIYFGEGAWGIERAAQIYFGKNASELTLQESATLAGLIKAPSKLSPYKNMEKAKERRDLVLTLMRNEGYISQAEMEQAKAEPIELIGKGQEKYKGNYPYYVDQIISEATEKYNLTANEVLSGGLRIYTELNPAIQKVVESVYNDDANFPESTSDQLIQSGTVLIDSKTGGIVALVGGRGDFTYGNFNYATDLVRQPGSTMKPLAVYTSALEQGYEMTNRLLDKPIRIGEYKPKNYDGNYRGEVSMYEAVVKSYNIPAVWLLYQIGLENGVKAARKFGIPLEKEDHSYGLALGGLHKGTSPLKMAQAFSTFPNNGVMIEAHTITKIENANGEVITSWEEKASKVTDESVAQKMTFMLKGVVSQGTGKNANVRGIEIAGKTGTTQVPFEGTNGGSKDHWFVGYTPEIVGAVWLGYEKTDKNHYLTSSSGSTAAVIFQKIISGSMDELGEKEFDLPLVGKYLKEKEQERQKEKGRGKDRDKDRDKKDRGKGNGKGKGKRDKNDEDD</sequence>
<keyword evidence="6" id="KW-0812">Transmembrane</keyword>
<keyword evidence="20" id="KW-1185">Reference proteome</keyword>
<evidence type="ECO:0000256" key="2">
    <source>
        <dbReference type="ARBA" id="ARBA00022645"/>
    </source>
</evidence>
<dbReference type="InterPro" id="IPR023346">
    <property type="entry name" value="Lysozyme-like_dom_sf"/>
</dbReference>
<dbReference type="InterPro" id="IPR036950">
    <property type="entry name" value="PBP_transglycosylase"/>
</dbReference>
<dbReference type="EC" id="2.4.-.-" evidence="19"/>
<dbReference type="InterPro" id="IPR050396">
    <property type="entry name" value="Glycosyltr_51/Transpeptidase"/>
</dbReference>
<evidence type="ECO:0000256" key="11">
    <source>
        <dbReference type="ARBA" id="ARBA00023136"/>
    </source>
</evidence>
<dbReference type="InterPro" id="IPR012338">
    <property type="entry name" value="Beta-lactam/transpept-like"/>
</dbReference>
<dbReference type="Pfam" id="PF00912">
    <property type="entry name" value="Transgly"/>
    <property type="match status" value="1"/>
</dbReference>
<evidence type="ECO:0000256" key="1">
    <source>
        <dbReference type="ARBA" id="ARBA00022475"/>
    </source>
</evidence>
<keyword evidence="11" id="KW-0472">Membrane</keyword>
<evidence type="ECO:0000256" key="4">
    <source>
        <dbReference type="ARBA" id="ARBA00022676"/>
    </source>
</evidence>
<dbReference type="Proteomes" id="UP001597214">
    <property type="component" value="Unassembled WGS sequence"/>
</dbReference>
<evidence type="ECO:0000256" key="15">
    <source>
        <dbReference type="ARBA" id="ARBA00049902"/>
    </source>
</evidence>
<keyword evidence="5 19" id="KW-0808">Transferase</keyword>
<organism evidence="19 20">
    <name type="scientific">Bacillus salitolerans</name>
    <dbReference type="NCBI Taxonomy" id="1437434"/>
    <lineage>
        <taxon>Bacteria</taxon>
        <taxon>Bacillati</taxon>
        <taxon>Bacillota</taxon>
        <taxon>Bacilli</taxon>
        <taxon>Bacillales</taxon>
        <taxon>Bacillaceae</taxon>
        <taxon>Bacillus</taxon>
    </lineage>
</organism>
<dbReference type="PANTHER" id="PTHR32282">
    <property type="entry name" value="BINDING PROTEIN TRANSPEPTIDASE, PUTATIVE-RELATED"/>
    <property type="match status" value="1"/>
</dbReference>
<keyword evidence="7" id="KW-0378">Hydrolase</keyword>
<dbReference type="PANTHER" id="PTHR32282:SF32">
    <property type="entry name" value="PENICILLIN-BINDING PROTEIN 2A"/>
    <property type="match status" value="1"/>
</dbReference>
<evidence type="ECO:0000259" key="17">
    <source>
        <dbReference type="Pfam" id="PF00905"/>
    </source>
</evidence>
<feature type="domain" description="Glycosyl transferase family 51" evidence="18">
    <location>
        <begin position="21"/>
        <end position="193"/>
    </location>
</feature>
<keyword evidence="2" id="KW-0121">Carboxypeptidase</keyword>
<dbReference type="Gene3D" id="3.40.710.10">
    <property type="entry name" value="DD-peptidase/beta-lactamase superfamily"/>
    <property type="match status" value="1"/>
</dbReference>
<keyword evidence="3" id="KW-0645">Protease</keyword>
<evidence type="ECO:0000313" key="20">
    <source>
        <dbReference type="Proteomes" id="UP001597214"/>
    </source>
</evidence>
<evidence type="ECO:0000256" key="16">
    <source>
        <dbReference type="SAM" id="MobiDB-lite"/>
    </source>
</evidence>